<dbReference type="EMBL" id="BSPK01000102">
    <property type="protein sequence ID" value="GLS66325.1"/>
    <property type="molecule type" value="Genomic_DNA"/>
</dbReference>
<reference evidence="2" key="4">
    <citation type="submission" date="2023-01" db="EMBL/GenBank/DDBJ databases">
        <title>Draft genome sequence of Methylobacterium oxalidis strain NBRC 107715.</title>
        <authorList>
            <person name="Sun Q."/>
            <person name="Mori K."/>
        </authorList>
    </citation>
    <scope>NUCLEOTIDE SEQUENCE</scope>
    <source>
        <strain evidence="2">NBRC 107715</strain>
    </source>
</reference>
<evidence type="ECO:0000313" key="1">
    <source>
        <dbReference type="EMBL" id="GEP07796.1"/>
    </source>
</evidence>
<name>A0A512JCY9_9HYPH</name>
<protein>
    <submittedName>
        <fullName evidence="1">Uncharacterized protein</fullName>
    </submittedName>
</protein>
<organism evidence="1 3">
    <name type="scientific">Methylobacterium oxalidis</name>
    <dbReference type="NCBI Taxonomy" id="944322"/>
    <lineage>
        <taxon>Bacteria</taxon>
        <taxon>Pseudomonadati</taxon>
        <taxon>Pseudomonadota</taxon>
        <taxon>Alphaproteobacteria</taxon>
        <taxon>Hyphomicrobiales</taxon>
        <taxon>Methylobacteriaceae</taxon>
        <taxon>Methylobacterium</taxon>
    </lineage>
</organism>
<dbReference type="EMBL" id="BJZU01000184">
    <property type="protein sequence ID" value="GEP07796.1"/>
    <property type="molecule type" value="Genomic_DNA"/>
</dbReference>
<reference evidence="1 3" key="3">
    <citation type="submission" date="2019-07" db="EMBL/GenBank/DDBJ databases">
        <title>Whole genome shotgun sequence of Methylobacterium oxalidis NBRC 107715.</title>
        <authorList>
            <person name="Hosoyama A."/>
            <person name="Uohara A."/>
            <person name="Ohji S."/>
            <person name="Ichikawa N."/>
        </authorList>
    </citation>
    <scope>NUCLEOTIDE SEQUENCE [LARGE SCALE GENOMIC DNA]</scope>
    <source>
        <strain evidence="1 3">NBRC 107715</strain>
    </source>
</reference>
<gene>
    <name evidence="2" type="ORF">GCM10007888_47070</name>
    <name evidence="1" type="ORF">MOX02_58340</name>
</gene>
<evidence type="ECO:0000313" key="4">
    <source>
        <dbReference type="Proteomes" id="UP001156856"/>
    </source>
</evidence>
<dbReference type="Proteomes" id="UP001156856">
    <property type="component" value="Unassembled WGS sequence"/>
</dbReference>
<evidence type="ECO:0000313" key="3">
    <source>
        <dbReference type="Proteomes" id="UP000321960"/>
    </source>
</evidence>
<proteinExistence type="predicted"/>
<reference evidence="2" key="1">
    <citation type="journal article" date="2014" name="Int. J. Syst. Evol. Microbiol.">
        <title>Complete genome of a new Firmicutes species belonging to the dominant human colonic microbiota ('Ruminococcus bicirculans') reveals two chromosomes and a selective capacity to utilize plant glucans.</title>
        <authorList>
            <consortium name="NISC Comparative Sequencing Program"/>
            <person name="Wegmann U."/>
            <person name="Louis P."/>
            <person name="Goesmann A."/>
            <person name="Henrissat B."/>
            <person name="Duncan S.H."/>
            <person name="Flint H.J."/>
        </authorList>
    </citation>
    <scope>NUCLEOTIDE SEQUENCE</scope>
    <source>
        <strain evidence="2">NBRC 107715</strain>
    </source>
</reference>
<comment type="caution">
    <text evidence="1">The sequence shown here is derived from an EMBL/GenBank/DDBJ whole genome shotgun (WGS) entry which is preliminary data.</text>
</comment>
<dbReference type="AlphaFoldDB" id="A0A512JCY9"/>
<evidence type="ECO:0000313" key="2">
    <source>
        <dbReference type="EMBL" id="GLS66325.1"/>
    </source>
</evidence>
<reference evidence="4" key="2">
    <citation type="journal article" date="2019" name="Int. J. Syst. Evol. Microbiol.">
        <title>The Global Catalogue of Microorganisms (GCM) 10K type strain sequencing project: providing services to taxonomists for standard genome sequencing and annotation.</title>
        <authorList>
            <consortium name="The Broad Institute Genomics Platform"/>
            <consortium name="The Broad Institute Genome Sequencing Center for Infectious Disease"/>
            <person name="Wu L."/>
            <person name="Ma J."/>
        </authorList>
    </citation>
    <scope>NUCLEOTIDE SEQUENCE [LARGE SCALE GENOMIC DNA]</scope>
    <source>
        <strain evidence="4">NBRC 107715</strain>
    </source>
</reference>
<sequence>MREAPMRTLVMLAVAFVLATGAFWATMLTVPPQSVARGQIVPAVHIPLVRETMDPDRYDADGGDVF</sequence>
<dbReference type="Proteomes" id="UP000321960">
    <property type="component" value="Unassembled WGS sequence"/>
</dbReference>
<keyword evidence="4" id="KW-1185">Reference proteome</keyword>
<accession>A0A512JCY9</accession>